<proteinExistence type="predicted"/>
<dbReference type="Proteomes" id="UP001165124">
    <property type="component" value="Unassembled WGS sequence"/>
</dbReference>
<gene>
    <name evidence="2" type="ORF">Arub01_32370</name>
</gene>
<accession>A0A9W6PXW3</accession>
<evidence type="ECO:0000313" key="3">
    <source>
        <dbReference type="Proteomes" id="UP001165124"/>
    </source>
</evidence>
<feature type="region of interest" description="Disordered" evidence="1">
    <location>
        <begin position="40"/>
        <end position="81"/>
    </location>
</feature>
<dbReference type="AlphaFoldDB" id="A0A9W6PXW3"/>
<keyword evidence="3" id="KW-1185">Reference proteome</keyword>
<comment type="caution">
    <text evidence="2">The sequence shown here is derived from an EMBL/GenBank/DDBJ whole genome shotgun (WGS) entry which is preliminary data.</text>
</comment>
<sequence length="143" mass="15780">MKAATRHTARACQRRRAHRTAVGWDVGSVRTERILSGRVTVQTPGPGAPRTGRMCQSGHVTDVPPTPAPTAGAPHDEEPQCSAKGCRAAAVWALRWNNPKIHTPERRKIWLACDAHREHLSAFLDRRGFLRDVVPLSELDEPA</sequence>
<organism evidence="2 3">
    <name type="scientific">Actinomadura rubrobrunea</name>
    <dbReference type="NCBI Taxonomy" id="115335"/>
    <lineage>
        <taxon>Bacteria</taxon>
        <taxon>Bacillati</taxon>
        <taxon>Actinomycetota</taxon>
        <taxon>Actinomycetes</taxon>
        <taxon>Streptosporangiales</taxon>
        <taxon>Thermomonosporaceae</taxon>
        <taxon>Actinomadura</taxon>
    </lineage>
</organism>
<dbReference type="EMBL" id="BSRZ01000007">
    <property type="protein sequence ID" value="GLW64993.1"/>
    <property type="molecule type" value="Genomic_DNA"/>
</dbReference>
<reference evidence="2" key="1">
    <citation type="submission" date="2023-02" db="EMBL/GenBank/DDBJ databases">
        <title>Actinomadura rubrobrunea NBRC 14622.</title>
        <authorList>
            <person name="Ichikawa N."/>
            <person name="Sato H."/>
            <person name="Tonouchi N."/>
        </authorList>
    </citation>
    <scope>NUCLEOTIDE SEQUENCE</scope>
    <source>
        <strain evidence="2">NBRC 14622</strain>
    </source>
</reference>
<name>A0A9W6PXW3_9ACTN</name>
<evidence type="ECO:0000256" key="1">
    <source>
        <dbReference type="SAM" id="MobiDB-lite"/>
    </source>
</evidence>
<evidence type="ECO:0008006" key="4">
    <source>
        <dbReference type="Google" id="ProtNLM"/>
    </source>
</evidence>
<evidence type="ECO:0000313" key="2">
    <source>
        <dbReference type="EMBL" id="GLW64993.1"/>
    </source>
</evidence>
<protein>
    <recommendedName>
        <fullName evidence="4">Acetone carboxylase</fullName>
    </recommendedName>
</protein>